<dbReference type="PANTHER" id="PTHR43751:SF3">
    <property type="entry name" value="SULFATASE N-TERMINAL DOMAIN-CONTAINING PROTEIN"/>
    <property type="match status" value="1"/>
</dbReference>
<dbReference type="PANTHER" id="PTHR43751">
    <property type="entry name" value="SULFATASE"/>
    <property type="match status" value="1"/>
</dbReference>
<gene>
    <name evidence="4" type="ordered locus">EBL_c28050</name>
</gene>
<dbReference type="AlphaFoldDB" id="I2BBH2"/>
<dbReference type="Proteomes" id="UP000001955">
    <property type="component" value="Chromosome"/>
</dbReference>
<feature type="transmembrane region" description="Helical" evidence="1">
    <location>
        <begin position="166"/>
        <end position="185"/>
    </location>
</feature>
<dbReference type="CDD" id="cd16148">
    <property type="entry name" value="sulfatase_like"/>
    <property type="match status" value="1"/>
</dbReference>
<dbReference type="InterPro" id="IPR012159">
    <property type="entry name" value="YejM-like"/>
</dbReference>
<accession>I2BBH2</accession>
<feature type="domain" description="Sulfatase N-terminal" evidence="2">
    <location>
        <begin position="258"/>
        <end position="538"/>
    </location>
</feature>
<feature type="transmembrane region" description="Helical" evidence="1">
    <location>
        <begin position="21"/>
        <end position="39"/>
    </location>
</feature>
<sequence length="618" mass="69829">MILNSPFLNRICANQRWALRYWLLAGGLFMLLGLGYWPWFIIPKGDWLAALYLVLTQAGWFGLFAIAGMIVTLPLAVLPRGAGRVICGALSLAIAVLLVVDTRVFDQYRFHLNGVVLTLFFQGGDTIEFSWLTWLIAMLTVAVLTLVLLGAGWLAARSRFTRRYLAAGYGAVLLALVASQGIHAWQEANYQRVIPNYSDTFPLYYPLTAKSTLIRWGLVDAARIEARRQEAEKLDNIPRGHFHYPLTGLSATPPQTPPNIVFLMIDAWRFDDAAAATTPHIMQFARKAQTFTRHESGGNSTQAGIFSLFYSIPATYFTAVRSSGRRPVLMQQLADNQYQFSVHGSASLDHPPFDRTVFTGIKNLAINTPGEDPAARDRQITDDFLHFLETRDRKRPFFGFLFYDAVHGYDLHPDTMPTPFRPYWERVDHIMLNNQFDPEPYHNRYRNVLRYDDKLIGEVLESLARQGLEENTIVVITTDHGEEFNDNHRNYWGHGSNFSPAQVHVPLFIRWPGMAPQKVAYRTSHMDIVPTLMTRALGVSTPARDYSVGQDLFTPPAAPRHLIVGSYYNYAIVSPDELDVITPDGMQTTLAPDLQPLNRPASREALSGAIEEMSRFFR</sequence>
<accession>K6VBE1</accession>
<evidence type="ECO:0000256" key="1">
    <source>
        <dbReference type="SAM" id="Phobius"/>
    </source>
</evidence>
<dbReference type="PATRIC" id="fig|630626.3.peg.2722"/>
<evidence type="ECO:0000259" key="2">
    <source>
        <dbReference type="Pfam" id="PF00884"/>
    </source>
</evidence>
<dbReference type="PIRSF" id="PIRSF004950">
    <property type="entry name" value="Mmb_sulf_HI0842"/>
    <property type="match status" value="1"/>
</dbReference>
<keyword evidence="1" id="KW-1133">Transmembrane helix</keyword>
<keyword evidence="1" id="KW-0812">Transmembrane</keyword>
<protein>
    <submittedName>
        <fullName evidence="4">Sulfatase domain protein</fullName>
    </submittedName>
</protein>
<dbReference type="eggNOG" id="COG3083">
    <property type="taxonomic scope" value="Bacteria"/>
</dbReference>
<reference evidence="4 5" key="1">
    <citation type="journal article" date="2012" name="J. Bacteriol.">
        <title>Complete genome sequence of the B12-producing Shimwellia blattae strain DSM 4481, isolated from a cockroach.</title>
        <authorList>
            <person name="Brzuszkiewicz E."/>
            <person name="Waschkowitz T."/>
            <person name="Wiezer A."/>
            <person name="Daniel R."/>
        </authorList>
    </citation>
    <scope>NUCLEOTIDE SEQUENCE [LARGE SCALE GENOMIC DNA]</scope>
    <source>
        <strain evidence="5">ATCC 29907 / DSM 4481 / JCM 1650 / NBRC 105725 / CDC 9005-74</strain>
    </source>
</reference>
<feature type="transmembrane region" description="Helical" evidence="1">
    <location>
        <begin position="85"/>
        <end position="105"/>
    </location>
</feature>
<dbReference type="FunFam" id="3.40.720.10:FF:000076">
    <property type="entry name" value="Phosphoglycerol transferase MdoB-like protein, alkaline phosphatase superfamily"/>
    <property type="match status" value="1"/>
</dbReference>
<dbReference type="OrthoDB" id="9803751at2"/>
<dbReference type="KEGG" id="ebt:EBL_c28050"/>
<feature type="transmembrane region" description="Helical" evidence="1">
    <location>
        <begin position="59"/>
        <end position="78"/>
    </location>
</feature>
<dbReference type="RefSeq" id="WP_002439052.1">
    <property type="nucleotide sequence ID" value="NC_017910.1"/>
</dbReference>
<keyword evidence="5" id="KW-1185">Reference proteome</keyword>
<dbReference type="EMBL" id="CP001560">
    <property type="protein sequence ID" value="AFJ47876.1"/>
    <property type="molecule type" value="Genomic_DNA"/>
</dbReference>
<name>I2BBH2_SHIBC</name>
<dbReference type="InterPro" id="IPR024588">
    <property type="entry name" value="YejM_N"/>
</dbReference>
<dbReference type="Pfam" id="PF11893">
    <property type="entry name" value="DUF3413"/>
    <property type="match status" value="1"/>
</dbReference>
<evidence type="ECO:0000259" key="3">
    <source>
        <dbReference type="Pfam" id="PF11893"/>
    </source>
</evidence>
<dbReference type="Gene3D" id="3.40.720.10">
    <property type="entry name" value="Alkaline Phosphatase, subunit A"/>
    <property type="match status" value="1"/>
</dbReference>
<evidence type="ECO:0000313" key="5">
    <source>
        <dbReference type="Proteomes" id="UP000001955"/>
    </source>
</evidence>
<feature type="transmembrane region" description="Helical" evidence="1">
    <location>
        <begin position="131"/>
        <end position="154"/>
    </location>
</feature>
<dbReference type="InterPro" id="IPR052701">
    <property type="entry name" value="GAG_Ulvan_Degrading_Sulfatases"/>
</dbReference>
<proteinExistence type="predicted"/>
<evidence type="ECO:0000313" key="4">
    <source>
        <dbReference type="EMBL" id="AFJ47876.1"/>
    </source>
</evidence>
<dbReference type="Pfam" id="PF00884">
    <property type="entry name" value="Sulfatase"/>
    <property type="match status" value="1"/>
</dbReference>
<feature type="domain" description="Inner membrane protein YejM N-terminal" evidence="3">
    <location>
        <begin position="7"/>
        <end position="250"/>
    </location>
</feature>
<dbReference type="HOGENOM" id="CLU_030247_1_0_6"/>
<dbReference type="SUPFAM" id="SSF53649">
    <property type="entry name" value="Alkaline phosphatase-like"/>
    <property type="match status" value="1"/>
</dbReference>
<dbReference type="STRING" id="630626.EBL_c28050"/>
<organism evidence="4 5">
    <name type="scientific">Shimwellia blattae (strain ATCC 29907 / DSM 4481 / JCM 1650 / NBRC 105725 / CDC 9005-74)</name>
    <name type="common">Escherichia blattae</name>
    <dbReference type="NCBI Taxonomy" id="630626"/>
    <lineage>
        <taxon>Bacteria</taxon>
        <taxon>Pseudomonadati</taxon>
        <taxon>Pseudomonadota</taxon>
        <taxon>Gammaproteobacteria</taxon>
        <taxon>Enterobacterales</taxon>
        <taxon>Enterobacteriaceae</taxon>
        <taxon>Shimwellia</taxon>
    </lineage>
</organism>
<dbReference type="InterPro" id="IPR017850">
    <property type="entry name" value="Alkaline_phosphatase_core_sf"/>
</dbReference>
<dbReference type="InterPro" id="IPR000917">
    <property type="entry name" value="Sulfatase_N"/>
</dbReference>
<keyword evidence="1" id="KW-0472">Membrane</keyword>